<comment type="function">
    <text evidence="1 5">Assembles around the rod to form the L-ring and probably protects the motor/basal body from shearing forces during rotation.</text>
</comment>
<keyword evidence="7" id="KW-0282">Flagellum</keyword>
<dbReference type="InterPro" id="IPR001782">
    <property type="entry name" value="Flag_FlgI"/>
</dbReference>
<dbReference type="GO" id="GO:0005198">
    <property type="term" value="F:structural molecule activity"/>
    <property type="evidence" value="ECO:0007669"/>
    <property type="project" value="InterPro"/>
</dbReference>
<evidence type="ECO:0000256" key="3">
    <source>
        <dbReference type="ARBA" id="ARBA00022729"/>
    </source>
</evidence>
<comment type="similarity">
    <text evidence="5">Belongs to the FlgI family.</text>
</comment>
<dbReference type="NCBIfam" id="NF003676">
    <property type="entry name" value="PRK05303.1"/>
    <property type="match status" value="1"/>
</dbReference>
<organism evidence="7 8">
    <name type="scientific">Mariprofundus aestuarium</name>
    <dbReference type="NCBI Taxonomy" id="1921086"/>
    <lineage>
        <taxon>Bacteria</taxon>
        <taxon>Pseudomonadati</taxon>
        <taxon>Pseudomonadota</taxon>
        <taxon>Candidatius Mariprofundia</taxon>
        <taxon>Mariprofundales</taxon>
        <taxon>Mariprofundaceae</taxon>
        <taxon>Mariprofundus</taxon>
    </lineage>
</organism>
<keyword evidence="7" id="KW-0966">Cell projection</keyword>
<proteinExistence type="inferred from homology"/>
<accession>A0A2K8L119</accession>
<feature type="transmembrane region" description="Helical" evidence="6">
    <location>
        <begin position="20"/>
        <end position="39"/>
    </location>
</feature>
<keyword evidence="6" id="KW-0812">Transmembrane</keyword>
<dbReference type="EMBL" id="CP018799">
    <property type="protein sequence ID" value="ATX78614.1"/>
    <property type="molecule type" value="Genomic_DNA"/>
</dbReference>
<evidence type="ECO:0000256" key="2">
    <source>
        <dbReference type="ARBA" id="ARBA00004117"/>
    </source>
</evidence>
<comment type="subcellular location">
    <subcellularLocation>
        <location evidence="2 5">Bacterial flagellum basal body</location>
    </subcellularLocation>
</comment>
<evidence type="ECO:0000256" key="4">
    <source>
        <dbReference type="ARBA" id="ARBA00023143"/>
    </source>
</evidence>
<evidence type="ECO:0000256" key="6">
    <source>
        <dbReference type="SAM" id="Phobius"/>
    </source>
</evidence>
<dbReference type="GO" id="GO:0009428">
    <property type="term" value="C:bacterial-type flagellum basal body, distal rod, P ring"/>
    <property type="evidence" value="ECO:0007669"/>
    <property type="project" value="InterPro"/>
</dbReference>
<dbReference type="KEGG" id="maes:Ga0123461_0161"/>
<dbReference type="GO" id="GO:0071973">
    <property type="term" value="P:bacterial-type flagellum-dependent cell motility"/>
    <property type="evidence" value="ECO:0007669"/>
    <property type="project" value="InterPro"/>
</dbReference>
<keyword evidence="6" id="KW-1133">Transmembrane helix</keyword>
<dbReference type="GO" id="GO:0030288">
    <property type="term" value="C:outer membrane-bounded periplasmic space"/>
    <property type="evidence" value="ECO:0007669"/>
    <property type="project" value="InterPro"/>
</dbReference>
<keyword evidence="6" id="KW-0472">Membrane</keyword>
<protein>
    <recommendedName>
        <fullName evidence="5">Flagellar P-ring protein</fullName>
    </recommendedName>
    <alternativeName>
        <fullName evidence="5">Basal body P-ring protein</fullName>
    </alternativeName>
</protein>
<name>A0A2K8L119_MARES</name>
<comment type="subunit">
    <text evidence="5">The basal body constitutes a major portion of the flagellar organelle and consists of four rings (L,P,S, and M) mounted on a central rod.</text>
</comment>
<reference evidence="7 8" key="1">
    <citation type="submission" date="2016-12" db="EMBL/GenBank/DDBJ databases">
        <title>Isolation and genomic insights into novel planktonic Zetaproteobacteria from stratified waters of the Chesapeake Bay.</title>
        <authorList>
            <person name="McAllister S.M."/>
            <person name="Kato S."/>
            <person name="Chan C.S."/>
            <person name="Chiu B.K."/>
            <person name="Field E.K."/>
        </authorList>
    </citation>
    <scope>NUCLEOTIDE SEQUENCE [LARGE SCALE GENOMIC DNA]</scope>
    <source>
        <strain evidence="7 8">CP-5</strain>
    </source>
</reference>
<dbReference type="Pfam" id="PF02119">
    <property type="entry name" value="FlgI"/>
    <property type="match status" value="1"/>
</dbReference>
<evidence type="ECO:0000256" key="1">
    <source>
        <dbReference type="ARBA" id="ARBA00002591"/>
    </source>
</evidence>
<evidence type="ECO:0000256" key="5">
    <source>
        <dbReference type="HAMAP-Rule" id="MF_00416"/>
    </source>
</evidence>
<dbReference type="PRINTS" id="PR01010">
    <property type="entry name" value="FLGPRINGFLGI"/>
</dbReference>
<dbReference type="AlphaFoldDB" id="A0A2K8L119"/>
<dbReference type="PANTHER" id="PTHR30381:SF0">
    <property type="entry name" value="FLAGELLAR P-RING PROTEIN"/>
    <property type="match status" value="1"/>
</dbReference>
<evidence type="ECO:0000313" key="8">
    <source>
        <dbReference type="Proteomes" id="UP000231701"/>
    </source>
</evidence>
<dbReference type="HAMAP" id="MF_00416">
    <property type="entry name" value="FlgI"/>
    <property type="match status" value="1"/>
</dbReference>
<dbReference type="Proteomes" id="UP000231701">
    <property type="component" value="Chromosome"/>
</dbReference>
<sequence length="383" mass="40120">MYPEYDDQATNALGGKLFTALFMASLLLVGFFASSAAYAERIKDLATIQGVRSNELIGYGLVVGLNGTGDSSNSSPYTISSINAMLERFGINVRSKIATMKPKNIAAVMITATLPPFARPGQKLDVTVSSMGDSKSLRGGTLLLTPLLAGNNQVYAVAQGALSVGGFTAGGNAASKTVGHPTVGRIPNGANIERAAPTGMRSGQDKVTLQLNNPDFSTIKRMRDAINANFGADMARTVDAGTIEVWNPEADAIELIARLEQIELTTDHRAVVVMDERTGTIVMGQEVRIDTVAVAHGSISVTVTESPQVSQPNAFAGGETTTVDRTDVQIEEEAAQLVVLPRQVSLSTLVTALNAVGATPSDLIAVLQAIKAAGALHAELRVI</sequence>
<keyword evidence="4 5" id="KW-0975">Bacterial flagellum</keyword>
<keyword evidence="3" id="KW-0732">Signal</keyword>
<keyword evidence="7" id="KW-0969">Cilium</keyword>
<gene>
    <name evidence="5" type="primary">flgI</name>
    <name evidence="7" type="ORF">Ga0123461_0161</name>
</gene>
<keyword evidence="8" id="KW-1185">Reference proteome</keyword>
<dbReference type="PANTHER" id="PTHR30381">
    <property type="entry name" value="FLAGELLAR P-RING PERIPLASMIC PROTEIN FLGI"/>
    <property type="match status" value="1"/>
</dbReference>
<evidence type="ECO:0000313" key="7">
    <source>
        <dbReference type="EMBL" id="ATX78614.1"/>
    </source>
</evidence>